<organism evidence="3 4">
    <name type="scientific">Mycoemilia scoparia</name>
    <dbReference type="NCBI Taxonomy" id="417184"/>
    <lineage>
        <taxon>Eukaryota</taxon>
        <taxon>Fungi</taxon>
        <taxon>Fungi incertae sedis</taxon>
        <taxon>Zoopagomycota</taxon>
        <taxon>Kickxellomycotina</taxon>
        <taxon>Kickxellomycetes</taxon>
        <taxon>Kickxellales</taxon>
        <taxon>Kickxellaceae</taxon>
        <taxon>Mycoemilia</taxon>
    </lineage>
</organism>
<feature type="compositionally biased region" description="Low complexity" evidence="1">
    <location>
        <begin position="1319"/>
        <end position="1331"/>
    </location>
</feature>
<feature type="region of interest" description="Disordered" evidence="1">
    <location>
        <begin position="689"/>
        <end position="708"/>
    </location>
</feature>
<feature type="compositionally biased region" description="Basic and acidic residues" evidence="1">
    <location>
        <begin position="1145"/>
        <end position="1158"/>
    </location>
</feature>
<feature type="compositionally biased region" description="Polar residues" evidence="1">
    <location>
        <begin position="1362"/>
        <end position="1381"/>
    </location>
</feature>
<feature type="compositionally biased region" description="Basic residues" evidence="1">
    <location>
        <begin position="879"/>
        <end position="893"/>
    </location>
</feature>
<feature type="region of interest" description="Disordered" evidence="1">
    <location>
        <begin position="346"/>
        <end position="376"/>
    </location>
</feature>
<feature type="compositionally biased region" description="Polar residues" evidence="1">
    <location>
        <begin position="1339"/>
        <end position="1352"/>
    </location>
</feature>
<keyword evidence="2" id="KW-0812">Transmembrane</keyword>
<feature type="compositionally biased region" description="Low complexity" evidence="1">
    <location>
        <begin position="1461"/>
        <end position="1471"/>
    </location>
</feature>
<feature type="region of interest" description="Disordered" evidence="1">
    <location>
        <begin position="1085"/>
        <end position="1107"/>
    </location>
</feature>
<proteinExistence type="predicted"/>
<feature type="compositionally biased region" description="Low complexity" evidence="1">
    <location>
        <begin position="942"/>
        <end position="954"/>
    </location>
</feature>
<keyword evidence="4" id="KW-1185">Reference proteome</keyword>
<feature type="compositionally biased region" description="Polar residues" evidence="1">
    <location>
        <begin position="926"/>
        <end position="941"/>
    </location>
</feature>
<feature type="compositionally biased region" description="Basic and acidic residues" evidence="1">
    <location>
        <begin position="816"/>
        <end position="828"/>
    </location>
</feature>
<evidence type="ECO:0000256" key="1">
    <source>
        <dbReference type="SAM" id="MobiDB-lite"/>
    </source>
</evidence>
<accession>A0A9W8DSZ7</accession>
<feature type="transmembrane region" description="Helical" evidence="2">
    <location>
        <begin position="9"/>
        <end position="29"/>
    </location>
</feature>
<feature type="compositionally biased region" description="Pro residues" evidence="1">
    <location>
        <begin position="364"/>
        <end position="373"/>
    </location>
</feature>
<keyword evidence="2" id="KW-0472">Membrane</keyword>
<comment type="caution">
    <text evidence="3">The sequence shown here is derived from an EMBL/GenBank/DDBJ whole genome shotgun (WGS) entry which is preliminary data.</text>
</comment>
<evidence type="ECO:0000256" key="2">
    <source>
        <dbReference type="SAM" id="Phobius"/>
    </source>
</evidence>
<protein>
    <submittedName>
        <fullName evidence="3">Uncharacterized protein</fullName>
    </submittedName>
</protein>
<dbReference type="OrthoDB" id="10692489at2759"/>
<feature type="compositionally biased region" description="Polar residues" evidence="1">
    <location>
        <begin position="1444"/>
        <end position="1460"/>
    </location>
</feature>
<feature type="region of interest" description="Disordered" evidence="1">
    <location>
        <begin position="1145"/>
        <end position="1165"/>
    </location>
</feature>
<feature type="region of interest" description="Disordered" evidence="1">
    <location>
        <begin position="875"/>
        <end position="954"/>
    </location>
</feature>
<feature type="compositionally biased region" description="Polar residues" evidence="1">
    <location>
        <begin position="976"/>
        <end position="1009"/>
    </location>
</feature>
<feature type="region of interest" description="Disordered" evidence="1">
    <location>
        <begin position="1439"/>
        <end position="1478"/>
    </location>
</feature>
<feature type="region of interest" description="Disordered" evidence="1">
    <location>
        <begin position="394"/>
        <end position="415"/>
    </location>
</feature>
<feature type="compositionally biased region" description="Low complexity" evidence="1">
    <location>
        <begin position="1022"/>
        <end position="1035"/>
    </location>
</feature>
<dbReference type="Proteomes" id="UP001150538">
    <property type="component" value="Unassembled WGS sequence"/>
</dbReference>
<feature type="transmembrane region" description="Helical" evidence="2">
    <location>
        <begin position="143"/>
        <end position="166"/>
    </location>
</feature>
<dbReference type="EMBL" id="JANBPU010000098">
    <property type="protein sequence ID" value="KAJ1916584.1"/>
    <property type="molecule type" value="Genomic_DNA"/>
</dbReference>
<feature type="compositionally biased region" description="Low complexity" evidence="1">
    <location>
        <begin position="1092"/>
        <end position="1101"/>
    </location>
</feature>
<feature type="compositionally biased region" description="Polar residues" evidence="1">
    <location>
        <begin position="1287"/>
        <end position="1298"/>
    </location>
</feature>
<evidence type="ECO:0000313" key="3">
    <source>
        <dbReference type="EMBL" id="KAJ1916584.1"/>
    </source>
</evidence>
<gene>
    <name evidence="3" type="ORF">H4219_003703</name>
</gene>
<feature type="region of interest" description="Disordered" evidence="1">
    <location>
        <begin position="1268"/>
        <end position="1391"/>
    </location>
</feature>
<feature type="transmembrane region" description="Helical" evidence="2">
    <location>
        <begin position="41"/>
        <end position="62"/>
    </location>
</feature>
<reference evidence="3" key="1">
    <citation type="submission" date="2022-07" db="EMBL/GenBank/DDBJ databases">
        <title>Phylogenomic reconstructions and comparative analyses of Kickxellomycotina fungi.</title>
        <authorList>
            <person name="Reynolds N.K."/>
            <person name="Stajich J.E."/>
            <person name="Barry K."/>
            <person name="Grigoriev I.V."/>
            <person name="Crous P."/>
            <person name="Smith M.E."/>
        </authorList>
    </citation>
    <scope>NUCLEOTIDE SEQUENCE</scope>
    <source>
        <strain evidence="3">NBRC 100468</strain>
    </source>
</reference>
<evidence type="ECO:0000313" key="4">
    <source>
        <dbReference type="Proteomes" id="UP001150538"/>
    </source>
</evidence>
<sequence>MRRSWIQQVFMGFGVVALIANIIITFSLSAKSESYRSSARLYISLVMFVELVGLAWGALRLCRILGRAKHQLSLTTNALVTGSSPISPTPYPLSSVIQFLGVQALSSLTNTGYLLLFVLLIRIVTFLSVDIDQVSGSTKISGNLASIGVLGSFGSLSTSLIAPLIMLTAFPYRCDNDIGLVRLPGFEDMGISSVSPLHKHQHHLLPETPSAIPSPFVANKSDKNIEGEDCYQKNTDRSPISYDTVPKHLQTRSEKQVYRGIVSASNENDYQNSSSYQTTKGLTLVAPKVSIGQIPSLYTEYQAPDNQGRVNVSLDGLIKSNTELSLISPQEKQAIQRSSLANDSSFFSIVGSPPRRRRTIKPLPDIPELPPASPKLKNIHHARSKSDYAHVMRQRSSGNGGNTNRFSNNRSANTVGVGKLSNDTYDLNLSFWDNDSGSAAPNEPTVSSNINSLYLELPLTIQSSKPSIYEMMTNKQELKRYNSSSNGGQAGGNYRDDVEDTYDFLNRSSLNPFVPLNRKSTNPFSNSNGTDTVAVKHQTRHESPVPVFFEHNDSEPIMVSNITAAASQRKMIKAGNKDTIEEDRRSSTQTTKSWTGREWLRDFYKKGFEVDEFTRISTENAVLASSKRSSAQSKQYYPNIANSVVATRPSTAHSNKRLSLDSNMMLAGLELHDSSPLNSELFNRFGVSTPSIHTNSSRPTSTKSNNRHSIQNIGSARTSEQLMRQEWSNLEFFKDPVNVPMRSGLMITNIASDNGGNTKNGPKIISPLQDKPLPPVPTPEQIMKMTLSIPPFSMSSTSLSQTNNDTRQTPNKKPRHQMDKINSNDDNDKAPVIFDVVKEVSELSKNHENDQKGEKATASLPQTVVGTISVSSGPELIRKNSKAAMRRKGRINRNHNGPTTTEISNNSSISVGDRTLHSLSSSPSSRTGTTMNNSNDRNSAVSSWSNNSQNISSNRTPQIINARVSAFPNTYQQHQLSLPTSAQSNTGSSASHMKSDTSIVDDAPQSQQPGVVIPRPPKRASLKSTDSSSAVASQSRNTQASLSSSIINRDSDVINQNFWELSNRSSRVSDRVRSIAVMHDENYRDLTGYPYSQSSSHSGSGVKDAGPSAIYKRESLSPLYEGQGYTNMTTSPGSTKRISRIYEDMSTRGGSKSKDNGKGKMPAIHTQSSIGNISDEEPKHKMNLLERRVGPGNLQVHAPQPLKVDSQAQQVPSQKLPDSTSVVTATFGNAPHKTRDSFISAHGGYPDNYSISSPVPFSPYLKETLTPMIGDPSKVLSTKRKSRIANRPTSMDESSTGADSVGISPMSSSFGFPGHHYSSSKGSNSSASKGGSYKRKSASRLSQMTMMMSSVAENEHEEVPSLPSQYQTSRPPMYGDSTSSEARGGYTGPYGKNGHIRSLTVSQMDKYEELEDLVDSEAPEKKALADALIGKFPAIDVRGGGGSDVSSNAPQNSGTVSTKASSNFSNTTNTFGNVRNSD</sequence>
<feature type="region of interest" description="Disordered" evidence="1">
    <location>
        <begin position="976"/>
        <end position="1044"/>
    </location>
</feature>
<name>A0A9W8DSZ7_9FUNG</name>
<feature type="region of interest" description="Disordered" evidence="1">
    <location>
        <begin position="793"/>
        <end position="828"/>
    </location>
</feature>
<feature type="compositionally biased region" description="Polar residues" evidence="1">
    <location>
        <begin position="793"/>
        <end position="809"/>
    </location>
</feature>
<keyword evidence="2" id="KW-1133">Transmembrane helix</keyword>
<feature type="compositionally biased region" description="Polar residues" evidence="1">
    <location>
        <begin position="394"/>
        <end position="414"/>
    </location>
</feature>